<name>A0A392TNF9_9FABA</name>
<proteinExistence type="predicted"/>
<keyword evidence="2" id="KW-1185">Reference proteome</keyword>
<evidence type="ECO:0000313" key="1">
    <source>
        <dbReference type="EMBL" id="MCI61676.1"/>
    </source>
</evidence>
<organism evidence="1 2">
    <name type="scientific">Trifolium medium</name>
    <dbReference type="NCBI Taxonomy" id="97028"/>
    <lineage>
        <taxon>Eukaryota</taxon>
        <taxon>Viridiplantae</taxon>
        <taxon>Streptophyta</taxon>
        <taxon>Embryophyta</taxon>
        <taxon>Tracheophyta</taxon>
        <taxon>Spermatophyta</taxon>
        <taxon>Magnoliopsida</taxon>
        <taxon>eudicotyledons</taxon>
        <taxon>Gunneridae</taxon>
        <taxon>Pentapetalae</taxon>
        <taxon>rosids</taxon>
        <taxon>fabids</taxon>
        <taxon>Fabales</taxon>
        <taxon>Fabaceae</taxon>
        <taxon>Papilionoideae</taxon>
        <taxon>50 kb inversion clade</taxon>
        <taxon>NPAAA clade</taxon>
        <taxon>Hologalegina</taxon>
        <taxon>IRL clade</taxon>
        <taxon>Trifolieae</taxon>
        <taxon>Trifolium</taxon>
    </lineage>
</organism>
<dbReference type="EMBL" id="LXQA010604042">
    <property type="protein sequence ID" value="MCI61676.1"/>
    <property type="molecule type" value="Genomic_DNA"/>
</dbReference>
<evidence type="ECO:0000313" key="2">
    <source>
        <dbReference type="Proteomes" id="UP000265520"/>
    </source>
</evidence>
<feature type="non-terminal residue" evidence="1">
    <location>
        <position position="1"/>
    </location>
</feature>
<sequence length="73" mass="8209">VARRADYPCASRKPQKIRQEQDNIFARRADYPARCAGHRNEQARLSKAGAPRSMNLRAAQPPATHVENAILLE</sequence>
<dbReference type="AlphaFoldDB" id="A0A392TNF9"/>
<reference evidence="1 2" key="1">
    <citation type="journal article" date="2018" name="Front. Plant Sci.">
        <title>Red Clover (Trifolium pratense) and Zigzag Clover (T. medium) - A Picture of Genomic Similarities and Differences.</title>
        <authorList>
            <person name="Dluhosova J."/>
            <person name="Istvanek J."/>
            <person name="Nedelnik J."/>
            <person name="Repkova J."/>
        </authorList>
    </citation>
    <scope>NUCLEOTIDE SEQUENCE [LARGE SCALE GENOMIC DNA]</scope>
    <source>
        <strain evidence="2">cv. 10/8</strain>
        <tissue evidence="1">Leaf</tissue>
    </source>
</reference>
<dbReference type="Proteomes" id="UP000265520">
    <property type="component" value="Unassembled WGS sequence"/>
</dbReference>
<comment type="caution">
    <text evidence="1">The sequence shown here is derived from an EMBL/GenBank/DDBJ whole genome shotgun (WGS) entry which is preliminary data.</text>
</comment>
<protein>
    <submittedName>
        <fullName evidence="1">Uncharacterized protein</fullName>
    </submittedName>
</protein>
<accession>A0A392TNF9</accession>